<evidence type="ECO:0000313" key="4">
    <source>
        <dbReference type="Proteomes" id="UP000008963"/>
    </source>
</evidence>
<evidence type="ECO:0000259" key="2">
    <source>
        <dbReference type="PROSITE" id="PS51384"/>
    </source>
</evidence>
<dbReference type="Pfam" id="PF08021">
    <property type="entry name" value="FAD_binding_9"/>
    <property type="match status" value="1"/>
</dbReference>
<dbReference type="PROSITE" id="PS51384">
    <property type="entry name" value="FAD_FR"/>
    <property type="match status" value="1"/>
</dbReference>
<dbReference type="InterPro" id="IPR007037">
    <property type="entry name" value="SIP_rossman_dom"/>
</dbReference>
<dbReference type="CDD" id="cd06193">
    <property type="entry name" value="siderophore_interacting"/>
    <property type="match status" value="1"/>
</dbReference>
<dbReference type="InterPro" id="IPR017938">
    <property type="entry name" value="Riboflavin_synthase-like_b-brl"/>
</dbReference>
<dbReference type="InterPro" id="IPR013113">
    <property type="entry name" value="SIP_FAD-bd"/>
</dbReference>
<dbReference type="InterPro" id="IPR039374">
    <property type="entry name" value="SIP_fam"/>
</dbReference>
<gene>
    <name evidence="3" type="ordered locus">BMS_0741</name>
</gene>
<dbReference type="Gene3D" id="2.40.30.10">
    <property type="entry name" value="Translation factors"/>
    <property type="match status" value="1"/>
</dbReference>
<dbReference type="Gene3D" id="3.40.50.80">
    <property type="entry name" value="Nucleotide-binding domain of ferredoxin-NADP reductase (FNR) module"/>
    <property type="match status" value="1"/>
</dbReference>
<evidence type="ECO:0000313" key="3">
    <source>
        <dbReference type="EMBL" id="CBW25645.1"/>
    </source>
</evidence>
<dbReference type="InterPro" id="IPR017927">
    <property type="entry name" value="FAD-bd_FR_type"/>
</dbReference>
<evidence type="ECO:0000256" key="1">
    <source>
        <dbReference type="ARBA" id="ARBA00035644"/>
    </source>
</evidence>
<reference evidence="4" key="1">
    <citation type="journal article" date="2013" name="ISME J.">
        <title>A small predatory core genome in the divergent marine Bacteriovorax marinus SJ and the terrestrial Bdellovibrio bacteriovorus.</title>
        <authorList>
            <person name="Crossman L.C."/>
            <person name="Chen H."/>
            <person name="Cerdeno-Tarraga A.M."/>
            <person name="Brooks K."/>
            <person name="Quail M.A."/>
            <person name="Pineiro S.A."/>
            <person name="Hobley L."/>
            <person name="Sockett R.E."/>
            <person name="Bentley S.D."/>
            <person name="Parkhill J."/>
            <person name="Williams H.N."/>
            <person name="Stine O.C."/>
        </authorList>
    </citation>
    <scope>NUCLEOTIDE SEQUENCE [LARGE SCALE GENOMIC DNA]</scope>
    <source>
        <strain evidence="4">ATCC BAA-682 / DSM 15412 / SJ</strain>
    </source>
</reference>
<dbReference type="Pfam" id="PF04954">
    <property type="entry name" value="SIP"/>
    <property type="match status" value="1"/>
</dbReference>
<proteinExistence type="inferred from homology"/>
<dbReference type="HOGENOM" id="CLU_040923_3_1_7"/>
<organism evidence="3 4">
    <name type="scientific">Halobacteriovorax marinus (strain ATCC BAA-682 / DSM 15412 / SJ)</name>
    <name type="common">Bacteriovorax marinus</name>
    <dbReference type="NCBI Taxonomy" id="862908"/>
    <lineage>
        <taxon>Bacteria</taxon>
        <taxon>Pseudomonadati</taxon>
        <taxon>Bdellovibrionota</taxon>
        <taxon>Bacteriovoracia</taxon>
        <taxon>Bacteriovoracales</taxon>
        <taxon>Halobacteriovoraceae</taxon>
        <taxon>Halobacteriovorax</taxon>
    </lineage>
</organism>
<dbReference type="InterPro" id="IPR039261">
    <property type="entry name" value="FNR_nucleotide-bd"/>
</dbReference>
<dbReference type="eggNOG" id="COG2375">
    <property type="taxonomic scope" value="Bacteria"/>
</dbReference>
<comment type="similarity">
    <text evidence="1">Belongs to the SIP oxidoreductase family.</text>
</comment>
<dbReference type="SUPFAM" id="SSF63380">
    <property type="entry name" value="Riboflavin synthase domain-like"/>
    <property type="match status" value="1"/>
</dbReference>
<dbReference type="GO" id="GO:0016491">
    <property type="term" value="F:oxidoreductase activity"/>
    <property type="evidence" value="ECO:0007669"/>
    <property type="project" value="InterPro"/>
</dbReference>
<keyword evidence="4" id="KW-1185">Reference proteome</keyword>
<accession>E1X5S8</accession>
<dbReference type="PANTHER" id="PTHR30157:SF0">
    <property type="entry name" value="NADPH-DEPENDENT FERRIC-CHELATE REDUCTASE"/>
    <property type="match status" value="1"/>
</dbReference>
<name>E1X5S8_HALMS</name>
<dbReference type="PATRIC" id="fig|862908.3.peg.713"/>
<feature type="domain" description="FAD-binding FR-type" evidence="2">
    <location>
        <begin position="8"/>
        <end position="112"/>
    </location>
</feature>
<sequence>MKTMAKNREQYKSKILKTELITPNLRRLTVDIAGLEHIDSNARGGYIKLAVMRDGEELKRSISIAEVDTEKKVMALDFVNHGGAGPAAQFAREATVNSEITFYGPGPRRDVDTTCSEYIFVGDMTAFPALKAQLELMKERNEAKKCHVIVEAKSSEDFSYFSKLEDYEHFDFTFIEGNFTALSLLENLKKTSIDTSKNLSLWCAGERLAINEIRGYLRENSELNFEDKYTSSYWQCGLDQSEHSKLKKTDVI</sequence>
<protein>
    <submittedName>
        <fullName evidence="3">Siderophore-interacting protein</fullName>
    </submittedName>
</protein>
<dbReference type="PANTHER" id="PTHR30157">
    <property type="entry name" value="FERRIC REDUCTASE, NADPH-DEPENDENT"/>
    <property type="match status" value="1"/>
</dbReference>
<dbReference type="AlphaFoldDB" id="E1X5S8"/>
<dbReference type="EMBL" id="FQ312005">
    <property type="protein sequence ID" value="CBW25645.1"/>
    <property type="molecule type" value="Genomic_DNA"/>
</dbReference>
<dbReference type="Proteomes" id="UP000008963">
    <property type="component" value="Chromosome"/>
</dbReference>
<dbReference type="KEGG" id="bmx:BMS_0741"/>
<dbReference type="STRING" id="862908.BMS_0741"/>